<comment type="similarity">
    <text evidence="9 12">Belongs to the peptidase S1 family. CLIP subfamily.</text>
</comment>
<dbReference type="EC" id="3.4.21.-" evidence="11"/>
<dbReference type="InterPro" id="IPR009003">
    <property type="entry name" value="Peptidase_S1_PA"/>
</dbReference>
<protein>
    <recommendedName>
        <fullName evidence="12">CLIP domain-containing serine protease</fullName>
        <ecNumber evidence="11">3.4.21.-</ecNumber>
    </recommendedName>
</protein>
<dbReference type="AlphaFoldDB" id="A0A1S4F9J1"/>
<evidence type="ECO:0000256" key="5">
    <source>
        <dbReference type="ARBA" id="ARBA00022820"/>
    </source>
</evidence>
<dbReference type="InterPro" id="IPR043504">
    <property type="entry name" value="Peptidase_S1_PA_chymotrypsin"/>
</dbReference>
<evidence type="ECO:0000256" key="7">
    <source>
        <dbReference type="ARBA" id="ARBA00023157"/>
    </source>
</evidence>
<comment type="domain">
    <text evidence="12">The clip domain consists of 35-55 residues which are 'knitted' together usually by 3 conserved disulfide bonds forming a clip-like compact structure.</text>
</comment>
<dbReference type="SMART" id="SM00680">
    <property type="entry name" value="CLIP"/>
    <property type="match status" value="1"/>
</dbReference>
<dbReference type="Pfam" id="PF00089">
    <property type="entry name" value="Trypsin"/>
    <property type="match status" value="1"/>
</dbReference>
<keyword evidence="3" id="KW-0732">Signal</keyword>
<evidence type="ECO:0000256" key="6">
    <source>
        <dbReference type="ARBA" id="ARBA00022825"/>
    </source>
</evidence>
<evidence type="ECO:0000256" key="1">
    <source>
        <dbReference type="ARBA" id="ARBA00022659"/>
    </source>
</evidence>
<dbReference type="InterPro" id="IPR001314">
    <property type="entry name" value="Peptidase_S1A"/>
</dbReference>
<keyword evidence="2 11" id="KW-0645">Protease</keyword>
<dbReference type="FunFam" id="2.40.10.10:FF:000120">
    <property type="entry name" value="Putative serine protease"/>
    <property type="match status" value="1"/>
</dbReference>
<keyword evidence="5" id="KW-0353">Hemolymph clotting</keyword>
<evidence type="ECO:0000256" key="11">
    <source>
        <dbReference type="RuleBase" id="RU363034"/>
    </source>
</evidence>
<gene>
    <name evidence="13" type="primary">5565977</name>
</gene>
<evidence type="ECO:0000256" key="3">
    <source>
        <dbReference type="ARBA" id="ARBA00022729"/>
    </source>
</evidence>
<dbReference type="GO" id="GO:0004252">
    <property type="term" value="F:serine-type endopeptidase activity"/>
    <property type="evidence" value="ECO:0007669"/>
    <property type="project" value="UniProtKB-UniRule"/>
</dbReference>
<sequence length="373" mass="40826">MLPMTISVLNSSVAAEMSETVLTILLLSLTVSYGAATELNLECITPGGGHGRCVPVSSCKFAISILRSKSFTQSDKIYLDQFRCGELPNSRKILVCCPELRSEERCGRLTLEDYILGGEETDPDEYPWTAMLAYEGISGRRSYGCGGTLINERYVVTAAHCVDALRVRKLVAVRLGEWDLDTTEDCRGSRCFVEYQDDYTVEKVIVHENYSNQNLNKINDIALIKLNSTVERTELVAPICIPTLEMAKSMQVEGTSFDVAGWGKTETGFLSRRKLKVSLPGQPIETCNTAFAAANVTFSGKQICAGGVDGKDSCKGDSGGPLMLIMNNRWHLVGIVSLGAKPCGKQGIPGVYTRFGEYLDWVAAKIELEKRGN</sequence>
<keyword evidence="14" id="KW-1185">Reference proteome</keyword>
<comment type="catalytic activity">
    <reaction evidence="10">
        <text>Selective cleavage of 103-Arg-|-Ser-104 and 124-Ile-|-Ile-125 bonds in Limulus clotting factor B to form activated factor B. Cleavage of -Pro-Arg-|-Xaa- bonds in synthetic substrates.</text>
        <dbReference type="EC" id="3.4.21.84"/>
    </reaction>
</comment>
<keyword evidence="6 11" id="KW-0720">Serine protease</keyword>
<dbReference type="GO" id="GO:0006508">
    <property type="term" value="P:proteolysis"/>
    <property type="evidence" value="ECO:0007669"/>
    <property type="project" value="UniProtKB-KW"/>
</dbReference>
<keyword evidence="4 11" id="KW-0378">Hydrolase</keyword>
<keyword evidence="1" id="KW-0768">Sushi</keyword>
<dbReference type="PRINTS" id="PR00722">
    <property type="entry name" value="CHYMOTRYPSIN"/>
</dbReference>
<dbReference type="SMART" id="SM00020">
    <property type="entry name" value="Tryp_SPc"/>
    <property type="match status" value="1"/>
</dbReference>
<dbReference type="CDD" id="cd00190">
    <property type="entry name" value="Tryp_SPc"/>
    <property type="match status" value="1"/>
</dbReference>
<comment type="subcellular location">
    <subcellularLocation>
        <location evidence="12">Secreted</location>
    </subcellularLocation>
</comment>
<dbReference type="InterPro" id="IPR018114">
    <property type="entry name" value="TRYPSIN_HIS"/>
</dbReference>
<keyword evidence="8" id="KW-0325">Glycoprotein</keyword>
<proteinExistence type="inferred from homology"/>
<organism evidence="13 14">
    <name type="scientific">Aedes aegypti</name>
    <name type="common">Yellowfever mosquito</name>
    <name type="synonym">Culex aegypti</name>
    <dbReference type="NCBI Taxonomy" id="7159"/>
    <lineage>
        <taxon>Eukaryota</taxon>
        <taxon>Metazoa</taxon>
        <taxon>Ecdysozoa</taxon>
        <taxon>Arthropoda</taxon>
        <taxon>Hexapoda</taxon>
        <taxon>Insecta</taxon>
        <taxon>Pterygota</taxon>
        <taxon>Neoptera</taxon>
        <taxon>Endopterygota</taxon>
        <taxon>Diptera</taxon>
        <taxon>Nematocera</taxon>
        <taxon>Culicoidea</taxon>
        <taxon>Culicidae</taxon>
        <taxon>Culicinae</taxon>
        <taxon>Aedini</taxon>
        <taxon>Aedes</taxon>
        <taxon>Stegomyia</taxon>
    </lineage>
</organism>
<name>A0A1S4F9J1_AEDAE</name>
<evidence type="ECO:0000256" key="2">
    <source>
        <dbReference type="ARBA" id="ARBA00022670"/>
    </source>
</evidence>
<dbReference type="GO" id="GO:0005576">
    <property type="term" value="C:extracellular region"/>
    <property type="evidence" value="ECO:0007669"/>
    <property type="project" value="UniProtKB-SubCell"/>
</dbReference>
<dbReference type="Gene3D" id="3.30.1640.30">
    <property type="match status" value="1"/>
</dbReference>
<dbReference type="GO" id="GO:0042381">
    <property type="term" value="P:hemolymph coagulation"/>
    <property type="evidence" value="ECO:0007669"/>
    <property type="project" value="UniProtKB-KW"/>
</dbReference>
<dbReference type="VEuPathDB" id="VectorBase:AAEL005093"/>
<keyword evidence="12" id="KW-0964">Secreted</keyword>
<dbReference type="PROSITE" id="PS00134">
    <property type="entry name" value="TRYPSIN_HIS"/>
    <property type="match status" value="1"/>
</dbReference>
<dbReference type="PROSITE" id="PS50240">
    <property type="entry name" value="TRYPSIN_DOM"/>
    <property type="match status" value="1"/>
</dbReference>
<dbReference type="PROSITE" id="PS51888">
    <property type="entry name" value="CLIP"/>
    <property type="match status" value="1"/>
</dbReference>
<reference evidence="13 14" key="1">
    <citation type="submission" date="2017-06" db="EMBL/GenBank/DDBJ databases">
        <title>Aedes aegypti genome working group (AGWG) sequencing and assembly.</title>
        <authorList>
            <consortium name="Aedes aegypti Genome Working Group (AGWG)"/>
            <person name="Matthews B.J."/>
        </authorList>
    </citation>
    <scope>NUCLEOTIDE SEQUENCE [LARGE SCALE GENOMIC DNA]</scope>
    <source>
        <strain evidence="13 14">LVP_AGWG</strain>
    </source>
</reference>
<evidence type="ECO:0000256" key="8">
    <source>
        <dbReference type="ARBA" id="ARBA00023180"/>
    </source>
</evidence>
<keyword evidence="7" id="KW-1015">Disulfide bond</keyword>
<evidence type="ECO:0000256" key="4">
    <source>
        <dbReference type="ARBA" id="ARBA00022801"/>
    </source>
</evidence>
<dbReference type="InterPro" id="IPR022700">
    <property type="entry name" value="CLIP"/>
</dbReference>
<evidence type="ECO:0000313" key="13">
    <source>
        <dbReference type="EnsemblMetazoa" id="AAEL005093-PA"/>
    </source>
</evidence>
<evidence type="ECO:0000256" key="12">
    <source>
        <dbReference type="RuleBase" id="RU366078"/>
    </source>
</evidence>
<dbReference type="Proteomes" id="UP000008820">
    <property type="component" value="Chromosome 3"/>
</dbReference>
<dbReference type="PANTHER" id="PTHR24256">
    <property type="entry name" value="TRYPTASE-RELATED"/>
    <property type="match status" value="1"/>
</dbReference>
<dbReference type="InterPro" id="IPR051487">
    <property type="entry name" value="Ser/Thr_Proteases_Immune/Dev"/>
</dbReference>
<reference evidence="13" key="2">
    <citation type="submission" date="2020-05" db="UniProtKB">
        <authorList>
            <consortium name="EnsemblMetazoa"/>
        </authorList>
    </citation>
    <scope>IDENTIFICATION</scope>
    <source>
        <strain evidence="13">LVP_AGWG</strain>
    </source>
</reference>
<dbReference type="EnsemblMetazoa" id="AAEL005093-RA">
    <property type="protein sequence ID" value="AAEL005093-PA"/>
    <property type="gene ID" value="AAEL005093"/>
</dbReference>
<accession>A0A1S4F9J1</accession>
<dbReference type="PROSITE" id="PS00135">
    <property type="entry name" value="TRYPSIN_SER"/>
    <property type="match status" value="1"/>
</dbReference>
<evidence type="ECO:0000313" key="14">
    <source>
        <dbReference type="Proteomes" id="UP000008820"/>
    </source>
</evidence>
<dbReference type="Pfam" id="PF12032">
    <property type="entry name" value="CLIP"/>
    <property type="match status" value="1"/>
</dbReference>
<dbReference type="InterPro" id="IPR033116">
    <property type="entry name" value="TRYPSIN_SER"/>
</dbReference>
<dbReference type="InterPro" id="IPR001254">
    <property type="entry name" value="Trypsin_dom"/>
</dbReference>
<dbReference type="OrthoDB" id="9981647at2759"/>
<evidence type="ECO:0000256" key="9">
    <source>
        <dbReference type="ARBA" id="ARBA00024195"/>
    </source>
</evidence>
<evidence type="ECO:0000256" key="10">
    <source>
        <dbReference type="ARBA" id="ARBA00052079"/>
    </source>
</evidence>
<dbReference type="InParanoid" id="A0A1S4F9J1"/>
<dbReference type="InterPro" id="IPR038565">
    <property type="entry name" value="CLIP_sf"/>
</dbReference>
<dbReference type="Gene3D" id="2.40.10.10">
    <property type="entry name" value="Trypsin-like serine proteases"/>
    <property type="match status" value="2"/>
</dbReference>
<dbReference type="SUPFAM" id="SSF50494">
    <property type="entry name" value="Trypsin-like serine proteases"/>
    <property type="match status" value="1"/>
</dbReference>